<organism evidence="2">
    <name type="scientific">uncultured Arthrobacter sp</name>
    <dbReference type="NCBI Taxonomy" id="114050"/>
    <lineage>
        <taxon>Bacteria</taxon>
        <taxon>Bacillati</taxon>
        <taxon>Actinomycetota</taxon>
        <taxon>Actinomycetes</taxon>
        <taxon>Micrococcales</taxon>
        <taxon>Micrococcaceae</taxon>
        <taxon>Arthrobacter</taxon>
        <taxon>environmental samples</taxon>
    </lineage>
</organism>
<accession>A0A6J4IT82</accession>
<evidence type="ECO:0000313" key="2">
    <source>
        <dbReference type="EMBL" id="CAA9258212.1"/>
    </source>
</evidence>
<proteinExistence type="predicted"/>
<feature type="non-terminal residue" evidence="2">
    <location>
        <position position="190"/>
    </location>
</feature>
<dbReference type="EMBL" id="CADCTE010000144">
    <property type="protein sequence ID" value="CAA9258212.1"/>
    <property type="molecule type" value="Genomic_DNA"/>
</dbReference>
<gene>
    <name evidence="2" type="ORF">AVDCRST_MAG83-2885</name>
</gene>
<protein>
    <submittedName>
        <fullName evidence="2">Uncharacterized protein</fullName>
    </submittedName>
</protein>
<feature type="non-terminal residue" evidence="2">
    <location>
        <position position="1"/>
    </location>
</feature>
<feature type="region of interest" description="Disordered" evidence="1">
    <location>
        <begin position="171"/>
        <end position="190"/>
    </location>
</feature>
<sequence>ANECTLRFVPPLRPEEVPPVEFIQERVSSCVNGRKNQGAWVGAAHRYRSDRLDLRGCWLRSACPSRPRPADARRRPRHPLAAVRLGTPAACPHEGTGLPCGSHRRQNHPAHRRELPLRLRRDGVRSCLDRPARGTGLVAPCNQVVALRGFGHRHQHGAVLPDRPGPYHLQCPALPGQAPARKNSHSGGRI</sequence>
<name>A0A6J4IT82_9MICC</name>
<reference evidence="2" key="1">
    <citation type="submission" date="2020-02" db="EMBL/GenBank/DDBJ databases">
        <authorList>
            <person name="Meier V. D."/>
        </authorList>
    </citation>
    <scope>NUCLEOTIDE SEQUENCE</scope>
    <source>
        <strain evidence="2">AVDCRST_MAG83</strain>
    </source>
</reference>
<evidence type="ECO:0000256" key="1">
    <source>
        <dbReference type="SAM" id="MobiDB-lite"/>
    </source>
</evidence>
<dbReference type="AlphaFoldDB" id="A0A6J4IT82"/>